<keyword evidence="6" id="KW-1185">Reference proteome</keyword>
<dbReference type="Proteomes" id="UP000030023">
    <property type="component" value="Unassembled WGS sequence"/>
</dbReference>
<dbReference type="InterPro" id="IPR017871">
    <property type="entry name" value="ABC_transporter-like_CS"/>
</dbReference>
<evidence type="ECO:0000259" key="4">
    <source>
        <dbReference type="PROSITE" id="PS50893"/>
    </source>
</evidence>
<feature type="transmembrane region" description="Helical" evidence="3">
    <location>
        <begin position="22"/>
        <end position="44"/>
    </location>
</feature>
<organism evidence="5 6">
    <name type="scientific">Oenococcus alcoholitolerans</name>
    <dbReference type="NCBI Taxonomy" id="931074"/>
    <lineage>
        <taxon>Bacteria</taxon>
        <taxon>Bacillati</taxon>
        <taxon>Bacillota</taxon>
        <taxon>Bacilli</taxon>
        <taxon>Lactobacillales</taxon>
        <taxon>Lactobacillaceae</taxon>
        <taxon>Oenococcus</taxon>
    </lineage>
</organism>
<sequence length="310" mass="33539">MASDDQGAEQVAYTRHTGLVEVIIGGASVIAQMLTMAITCYMVLKGYFSIGVISSSGQLSGNVFSQLSSVISGLFQSKSVEALLEKDIKPAPAATEPTASTFNTALTLDHLTFAYNDSKNPVINDLSYRFEKGGKYAIVGKSGTGKSTLINLISGRLNNYNGAINVDDRELKTMTTPSLNGTIELVDQKPYLFNESVEENITLGVNRTKSLLKQAVSFLGIDTFTSLDANIKEHGQNFSGGQRQKLALARALTFDKPILILDEMTAGIDAESAQQIEDTLLDNQDLTVIMITHTLTEKTKERLTDVLELG</sequence>
<dbReference type="EMBL" id="AXCV01000192">
    <property type="protein sequence ID" value="KGO31832.1"/>
    <property type="molecule type" value="Genomic_DNA"/>
</dbReference>
<evidence type="ECO:0000313" key="6">
    <source>
        <dbReference type="Proteomes" id="UP000030023"/>
    </source>
</evidence>
<dbReference type="InterPro" id="IPR003439">
    <property type="entry name" value="ABC_transporter-like_ATP-bd"/>
</dbReference>
<dbReference type="CDD" id="cd03228">
    <property type="entry name" value="ABCC_MRP_Like"/>
    <property type="match status" value="1"/>
</dbReference>
<gene>
    <name evidence="5" type="ORF">Q757_04770</name>
</gene>
<dbReference type="SUPFAM" id="SSF52540">
    <property type="entry name" value="P-loop containing nucleoside triphosphate hydrolases"/>
    <property type="match status" value="1"/>
</dbReference>
<dbReference type="PROSITE" id="PS50893">
    <property type="entry name" value="ABC_TRANSPORTER_2"/>
    <property type="match status" value="1"/>
</dbReference>
<dbReference type="InterPro" id="IPR027417">
    <property type="entry name" value="P-loop_NTPase"/>
</dbReference>
<proteinExistence type="predicted"/>
<dbReference type="InterPro" id="IPR003593">
    <property type="entry name" value="AAA+_ATPase"/>
</dbReference>
<evidence type="ECO:0000256" key="2">
    <source>
        <dbReference type="ARBA" id="ARBA00022840"/>
    </source>
</evidence>
<name>A0ABR4XQU5_9LACO</name>
<dbReference type="PANTHER" id="PTHR24221">
    <property type="entry name" value="ATP-BINDING CASSETTE SUB-FAMILY B"/>
    <property type="match status" value="1"/>
</dbReference>
<keyword evidence="2" id="KW-0067">ATP-binding</keyword>
<evidence type="ECO:0000313" key="5">
    <source>
        <dbReference type="EMBL" id="KGO31832.1"/>
    </source>
</evidence>
<keyword evidence="3" id="KW-0472">Membrane</keyword>
<dbReference type="Pfam" id="PF00005">
    <property type="entry name" value="ABC_tran"/>
    <property type="match status" value="1"/>
</dbReference>
<dbReference type="Gene3D" id="3.40.50.300">
    <property type="entry name" value="P-loop containing nucleotide triphosphate hydrolases"/>
    <property type="match status" value="1"/>
</dbReference>
<keyword evidence="1" id="KW-0547">Nucleotide-binding</keyword>
<keyword evidence="3" id="KW-0812">Transmembrane</keyword>
<dbReference type="SMART" id="SM00382">
    <property type="entry name" value="AAA"/>
    <property type="match status" value="1"/>
</dbReference>
<dbReference type="PANTHER" id="PTHR24221:SF654">
    <property type="entry name" value="ATP-BINDING CASSETTE SUB-FAMILY B MEMBER 6"/>
    <property type="match status" value="1"/>
</dbReference>
<keyword evidence="3" id="KW-1133">Transmembrane helix</keyword>
<reference evidence="5 6" key="1">
    <citation type="journal article" date="2014" name="Antonie Van Leeuwenhoek">
        <title>Oenococcus alcoholitolerans sp. nov., a lactic acid bacteria isolated from cachaca and ethanol fermentation processes.</title>
        <authorList>
            <person name="Badotti F."/>
            <person name="Moreira A.P."/>
            <person name="Tonon L.A."/>
            <person name="de Lucena B.T."/>
            <person name="Gomes Fde C."/>
            <person name="Kruger R."/>
            <person name="Thompson C.C."/>
            <person name="de Morais M.A.Jr."/>
            <person name="Rosa C.A."/>
            <person name="Thompson F.L."/>
        </authorList>
    </citation>
    <scope>NUCLEOTIDE SEQUENCE [LARGE SCALE GENOMIC DNA]</scope>
    <source>
        <strain evidence="5 6">UFRJ-M7.2.18</strain>
    </source>
</reference>
<comment type="caution">
    <text evidence="5">The sequence shown here is derived from an EMBL/GenBank/DDBJ whole genome shotgun (WGS) entry which is preliminary data.</text>
</comment>
<protein>
    <recommendedName>
        <fullName evidence="4">ABC transporter domain-containing protein</fullName>
    </recommendedName>
</protein>
<dbReference type="InterPro" id="IPR039421">
    <property type="entry name" value="Type_1_exporter"/>
</dbReference>
<evidence type="ECO:0000256" key="3">
    <source>
        <dbReference type="SAM" id="Phobius"/>
    </source>
</evidence>
<accession>A0ABR4XQU5</accession>
<dbReference type="PROSITE" id="PS00211">
    <property type="entry name" value="ABC_TRANSPORTER_1"/>
    <property type="match status" value="1"/>
</dbReference>
<evidence type="ECO:0000256" key="1">
    <source>
        <dbReference type="ARBA" id="ARBA00022741"/>
    </source>
</evidence>
<feature type="domain" description="ABC transporter" evidence="4">
    <location>
        <begin position="106"/>
        <end position="309"/>
    </location>
</feature>